<dbReference type="EMBL" id="CCRF01000038">
    <property type="protein sequence ID" value="CEE00938.1"/>
    <property type="molecule type" value="Genomic_DNA"/>
</dbReference>
<evidence type="ECO:0000313" key="13">
    <source>
        <dbReference type="EMBL" id="CEE00938.1"/>
    </source>
</evidence>
<dbReference type="GO" id="GO:0035539">
    <property type="term" value="F:8-oxo-7,8-dihydrodeoxyguanosine triphosphate pyrophosphatase activity"/>
    <property type="evidence" value="ECO:0007669"/>
    <property type="project" value="UniProtKB-EC"/>
</dbReference>
<dbReference type="GO" id="GO:0044716">
    <property type="term" value="F:8-oxo-GDP phosphatase activity"/>
    <property type="evidence" value="ECO:0007669"/>
    <property type="project" value="TreeGrafter"/>
</dbReference>
<dbReference type="GO" id="GO:0046872">
    <property type="term" value="F:metal ion binding"/>
    <property type="evidence" value="ECO:0007669"/>
    <property type="project" value="UniProtKB-KW"/>
</dbReference>
<evidence type="ECO:0000259" key="12">
    <source>
        <dbReference type="PROSITE" id="PS51462"/>
    </source>
</evidence>
<dbReference type="AlphaFoldDB" id="A0A090IX04"/>
<keyword evidence="9" id="KW-0234">DNA repair</keyword>
<dbReference type="GO" id="GO:0044715">
    <property type="term" value="F:8-oxo-dGDP phosphatase activity"/>
    <property type="evidence" value="ECO:0007669"/>
    <property type="project" value="TreeGrafter"/>
</dbReference>
<dbReference type="InterPro" id="IPR047127">
    <property type="entry name" value="MutT-like"/>
</dbReference>
<evidence type="ECO:0000256" key="11">
    <source>
        <dbReference type="ARBA" id="ARBA00038905"/>
    </source>
</evidence>
<feature type="domain" description="Nudix hydrolase" evidence="12">
    <location>
        <begin position="3"/>
        <end position="128"/>
    </location>
</feature>
<dbReference type="KEGG" id="bthv:CQJ30_05940"/>
<name>A0A090IX04_9BACI</name>
<evidence type="ECO:0000313" key="14">
    <source>
        <dbReference type="Proteomes" id="UP000040576"/>
    </source>
</evidence>
<accession>A0A090IX04</accession>
<evidence type="ECO:0000256" key="10">
    <source>
        <dbReference type="ARBA" id="ARBA00035861"/>
    </source>
</evidence>
<keyword evidence="6" id="KW-0227">DNA damage</keyword>
<organism evidence="13 14">
    <name type="scientific">Caldibacillus thermoamylovorans</name>
    <dbReference type="NCBI Taxonomy" id="35841"/>
    <lineage>
        <taxon>Bacteria</taxon>
        <taxon>Bacillati</taxon>
        <taxon>Bacillota</taxon>
        <taxon>Bacilli</taxon>
        <taxon>Bacillales</taxon>
        <taxon>Bacillaceae</taxon>
        <taxon>Caldibacillus</taxon>
    </lineage>
</organism>
<keyword evidence="3" id="KW-0515">Mutator protein</keyword>
<dbReference type="GO" id="GO:0008413">
    <property type="term" value="F:8-oxo-7,8-dihydroguanosine triphosphate pyrophosphatase activity"/>
    <property type="evidence" value="ECO:0007669"/>
    <property type="project" value="TreeGrafter"/>
</dbReference>
<comment type="similarity">
    <text evidence="2">Belongs to the Nudix hydrolase family.</text>
</comment>
<evidence type="ECO:0000256" key="2">
    <source>
        <dbReference type="ARBA" id="ARBA00005582"/>
    </source>
</evidence>
<evidence type="ECO:0000256" key="3">
    <source>
        <dbReference type="ARBA" id="ARBA00022457"/>
    </source>
</evidence>
<evidence type="ECO:0000256" key="9">
    <source>
        <dbReference type="ARBA" id="ARBA00023204"/>
    </source>
</evidence>
<comment type="cofactor">
    <cofactor evidence="1">
        <name>Mg(2+)</name>
        <dbReference type="ChEBI" id="CHEBI:18420"/>
    </cofactor>
</comment>
<protein>
    <recommendedName>
        <fullName evidence="11">8-oxo-dGTP diphosphatase</fullName>
        <ecNumber evidence="11">3.6.1.55</ecNumber>
    </recommendedName>
</protein>
<dbReference type="InterPro" id="IPR015797">
    <property type="entry name" value="NUDIX_hydrolase-like_dom_sf"/>
</dbReference>
<keyword evidence="4" id="KW-0235">DNA replication</keyword>
<reference evidence="13 14" key="1">
    <citation type="submission" date="2014-07" db="EMBL/GenBank/DDBJ databases">
        <authorList>
            <person name="Wibberg Daniel"/>
        </authorList>
    </citation>
    <scope>NUCLEOTIDE SEQUENCE [LARGE SCALE GENOMIC DNA]</scope>
</reference>
<dbReference type="RefSeq" id="WP_034768884.1">
    <property type="nucleotide sequence ID" value="NZ_CCRF01000038.1"/>
</dbReference>
<keyword evidence="14" id="KW-1185">Reference proteome</keyword>
<sequence>MKKKIKVVAGVIENDQGEILCALRSPKMSISNHWEFPGGKVEADEDVFTALKREIEEEFKCKIETFDIHNENIHEYETFIIHLIAIKAKIIEGNPVPVEHSKFIWLKKENLNSLVWAPADIPAVKLLMNEK</sequence>
<dbReference type="SUPFAM" id="SSF55811">
    <property type="entry name" value="Nudix"/>
    <property type="match status" value="1"/>
</dbReference>
<dbReference type="PANTHER" id="PTHR47707:SF1">
    <property type="entry name" value="NUDIX HYDROLASE FAMILY PROTEIN"/>
    <property type="match status" value="1"/>
</dbReference>
<gene>
    <name evidence="13" type="ORF">BT1A1_1106</name>
</gene>
<keyword evidence="8" id="KW-0460">Magnesium</keyword>
<dbReference type="GO" id="GO:0006260">
    <property type="term" value="P:DNA replication"/>
    <property type="evidence" value="ECO:0007669"/>
    <property type="project" value="UniProtKB-KW"/>
</dbReference>
<keyword evidence="5" id="KW-0479">Metal-binding</keyword>
<proteinExistence type="inferred from homology"/>
<evidence type="ECO:0000256" key="5">
    <source>
        <dbReference type="ARBA" id="ARBA00022723"/>
    </source>
</evidence>
<dbReference type="PROSITE" id="PS51462">
    <property type="entry name" value="NUDIX"/>
    <property type="match status" value="1"/>
</dbReference>
<dbReference type="PANTHER" id="PTHR47707">
    <property type="entry name" value="8-OXO-DGTP DIPHOSPHATASE"/>
    <property type="match status" value="1"/>
</dbReference>
<evidence type="ECO:0000256" key="6">
    <source>
        <dbReference type="ARBA" id="ARBA00022763"/>
    </source>
</evidence>
<dbReference type="InterPro" id="IPR000086">
    <property type="entry name" value="NUDIX_hydrolase_dom"/>
</dbReference>
<evidence type="ECO:0000256" key="8">
    <source>
        <dbReference type="ARBA" id="ARBA00022842"/>
    </source>
</evidence>
<dbReference type="Pfam" id="PF00293">
    <property type="entry name" value="NUDIX"/>
    <property type="match status" value="1"/>
</dbReference>
<evidence type="ECO:0000256" key="7">
    <source>
        <dbReference type="ARBA" id="ARBA00022801"/>
    </source>
</evidence>
<evidence type="ECO:0000256" key="1">
    <source>
        <dbReference type="ARBA" id="ARBA00001946"/>
    </source>
</evidence>
<keyword evidence="7 13" id="KW-0378">Hydrolase</keyword>
<dbReference type="GO" id="GO:0006281">
    <property type="term" value="P:DNA repair"/>
    <property type="evidence" value="ECO:0007669"/>
    <property type="project" value="UniProtKB-KW"/>
</dbReference>
<evidence type="ECO:0000256" key="4">
    <source>
        <dbReference type="ARBA" id="ARBA00022705"/>
    </source>
</evidence>
<dbReference type="Proteomes" id="UP000040576">
    <property type="component" value="Unassembled WGS sequence"/>
</dbReference>
<dbReference type="EC" id="3.6.1.55" evidence="11"/>
<dbReference type="Gene3D" id="3.90.79.10">
    <property type="entry name" value="Nucleoside Triphosphate Pyrophosphohydrolase"/>
    <property type="match status" value="1"/>
</dbReference>
<comment type="catalytic activity">
    <reaction evidence="10">
        <text>8-oxo-dGTP + H2O = 8-oxo-dGMP + diphosphate + H(+)</text>
        <dbReference type="Rhea" id="RHEA:31575"/>
        <dbReference type="ChEBI" id="CHEBI:15377"/>
        <dbReference type="ChEBI" id="CHEBI:15378"/>
        <dbReference type="ChEBI" id="CHEBI:33019"/>
        <dbReference type="ChEBI" id="CHEBI:63224"/>
        <dbReference type="ChEBI" id="CHEBI:77896"/>
        <dbReference type="EC" id="3.6.1.55"/>
    </reaction>
</comment>
<dbReference type="CDD" id="cd03425">
    <property type="entry name" value="NUDIX_MutT_NudA_like"/>
    <property type="match status" value="1"/>
</dbReference>
<dbReference type="GeneID" id="92960246"/>